<reference evidence="1" key="1">
    <citation type="journal article" date="2018" name="Genome Biol.">
        <title>SKESA: strategic k-mer extension for scrupulous assemblies.</title>
        <authorList>
            <person name="Souvorov A."/>
            <person name="Agarwala R."/>
            <person name="Lipman D.J."/>
        </authorList>
    </citation>
    <scope>NUCLEOTIDE SEQUENCE</scope>
    <source>
        <strain evidence="1">BCW_3452</strain>
    </source>
</reference>
<dbReference type="EMBL" id="DACRBY010000020">
    <property type="protein sequence ID" value="HAS8541312.1"/>
    <property type="molecule type" value="Genomic_DNA"/>
</dbReference>
<dbReference type="AlphaFoldDB" id="A0A8H9TG60"/>
<name>A0A8H9TG60_VIBVL</name>
<organism evidence="1">
    <name type="scientific">Vibrio vulnificus</name>
    <dbReference type="NCBI Taxonomy" id="672"/>
    <lineage>
        <taxon>Bacteria</taxon>
        <taxon>Pseudomonadati</taxon>
        <taxon>Pseudomonadota</taxon>
        <taxon>Gammaproteobacteria</taxon>
        <taxon>Vibrionales</taxon>
        <taxon>Vibrionaceae</taxon>
        <taxon>Vibrio</taxon>
    </lineage>
</organism>
<protein>
    <submittedName>
        <fullName evidence="1">Uncharacterized protein</fullName>
    </submittedName>
</protein>
<reference evidence="1" key="2">
    <citation type="submission" date="2019-01" db="EMBL/GenBank/DDBJ databases">
        <authorList>
            <consortium name="NCBI Pathogen Detection Project"/>
        </authorList>
    </citation>
    <scope>NUCLEOTIDE SEQUENCE</scope>
    <source>
        <strain evidence="1">BCW_3452</strain>
    </source>
</reference>
<comment type="caution">
    <text evidence="1">The sequence shown here is derived from an EMBL/GenBank/DDBJ whole genome shotgun (WGS) entry which is preliminary data.</text>
</comment>
<accession>A0A8H9TG60</accession>
<gene>
    <name evidence="1" type="ORF">I7730_16130</name>
</gene>
<sequence>MSEQATREDIRLAPWAIEQGFKVKKADNRFSNQFSEYKPGDEIPHNALHFEYKGFSVRPMKKSLRRPKYYNYTAKGHENHSNYFVSLKQCLSYTKSLADKA</sequence>
<evidence type="ECO:0000313" key="1">
    <source>
        <dbReference type="EMBL" id="HAS8541312.1"/>
    </source>
</evidence>
<dbReference type="Proteomes" id="UP000863257">
    <property type="component" value="Unassembled WGS sequence"/>
</dbReference>
<proteinExistence type="predicted"/>